<comment type="caution">
    <text evidence="3">The sequence shown here is derived from an EMBL/GenBank/DDBJ whole genome shotgun (WGS) entry which is preliminary data.</text>
</comment>
<keyword evidence="2" id="KW-0648">Protein biosynthesis</keyword>
<proteinExistence type="inferred from homology"/>
<sequence>MSTNKEPSDQGTSTEIEAKHPLQNRWALWYLKTEKDKDWEDCLKMLALFDTVEDFWALQNHIQSAGELPRGSDYYMFKEGIRPMWEDVNNVQGGRWIIKKRISKTIHVKKRVIVTKGEPPETRKKNLDHLWLELLLAIVGEQFEDYGEFICGAALNVRGKGDKVSLWTRDATKDDVNLRIGQIMKEKLSIPDSDTLIYAVNKDSSIRTSSVVKPRISIPAKEVGKDGITNSPTSDQ</sequence>
<keyword evidence="4" id="KW-1185">Reference proteome</keyword>
<evidence type="ECO:0000313" key="4">
    <source>
        <dbReference type="Proteomes" id="UP001152747"/>
    </source>
</evidence>
<dbReference type="InterPro" id="IPR001040">
    <property type="entry name" value="TIF_eIF_4E"/>
</dbReference>
<evidence type="ECO:0000313" key="3">
    <source>
        <dbReference type="EMBL" id="CAI5439700.1"/>
    </source>
</evidence>
<accession>A0A9P1MU24</accession>
<dbReference type="OrthoDB" id="590761at2759"/>
<dbReference type="GO" id="GO:0003743">
    <property type="term" value="F:translation initiation factor activity"/>
    <property type="evidence" value="ECO:0007669"/>
    <property type="project" value="UniProtKB-KW"/>
</dbReference>
<dbReference type="Gene3D" id="3.30.760.10">
    <property type="entry name" value="RNA Cap, Translation Initiation Factor Eif4e"/>
    <property type="match status" value="1"/>
</dbReference>
<dbReference type="GO" id="GO:0016281">
    <property type="term" value="C:eukaryotic translation initiation factor 4F complex"/>
    <property type="evidence" value="ECO:0007669"/>
    <property type="project" value="TreeGrafter"/>
</dbReference>
<dbReference type="EMBL" id="CANHGI010000001">
    <property type="protein sequence ID" value="CAI5439700.1"/>
    <property type="molecule type" value="Genomic_DNA"/>
</dbReference>
<reference evidence="3" key="1">
    <citation type="submission" date="2022-11" db="EMBL/GenBank/DDBJ databases">
        <authorList>
            <person name="Kikuchi T."/>
        </authorList>
    </citation>
    <scope>NUCLEOTIDE SEQUENCE</scope>
    <source>
        <strain evidence="3">PS1010</strain>
    </source>
</reference>
<dbReference type="InterPro" id="IPR019770">
    <property type="entry name" value="TIF_eIF_4E_CS"/>
</dbReference>
<keyword evidence="2" id="KW-0396">Initiation factor</keyword>
<dbReference type="PANTHER" id="PTHR11960">
    <property type="entry name" value="EUKARYOTIC TRANSLATION INITIATION FACTOR 4E RELATED"/>
    <property type="match status" value="1"/>
</dbReference>
<dbReference type="PROSITE" id="PS00813">
    <property type="entry name" value="IF4E"/>
    <property type="match status" value="1"/>
</dbReference>
<dbReference type="InterPro" id="IPR023398">
    <property type="entry name" value="TIF_eIF4e-like"/>
</dbReference>
<dbReference type="PANTHER" id="PTHR11960:SF69">
    <property type="entry name" value="EUKARYOTIC TRANSLATION INITIATION FACTOR 4E-3"/>
    <property type="match status" value="1"/>
</dbReference>
<name>A0A9P1MU24_9PELO</name>
<protein>
    <recommendedName>
        <fullName evidence="1">eIF-4F 25 kDa subunit</fullName>
    </recommendedName>
</protein>
<dbReference type="AlphaFoldDB" id="A0A9P1MU24"/>
<dbReference type="GO" id="GO:0000340">
    <property type="term" value="F:RNA 7-methylguanosine cap binding"/>
    <property type="evidence" value="ECO:0007669"/>
    <property type="project" value="UniProtKB-ARBA"/>
</dbReference>
<evidence type="ECO:0000256" key="2">
    <source>
        <dbReference type="RuleBase" id="RU004374"/>
    </source>
</evidence>
<dbReference type="SUPFAM" id="SSF55418">
    <property type="entry name" value="eIF4e-like"/>
    <property type="match status" value="1"/>
</dbReference>
<dbReference type="Proteomes" id="UP001152747">
    <property type="component" value="Unassembled WGS sequence"/>
</dbReference>
<organism evidence="3 4">
    <name type="scientific">Caenorhabditis angaria</name>
    <dbReference type="NCBI Taxonomy" id="860376"/>
    <lineage>
        <taxon>Eukaryota</taxon>
        <taxon>Metazoa</taxon>
        <taxon>Ecdysozoa</taxon>
        <taxon>Nematoda</taxon>
        <taxon>Chromadorea</taxon>
        <taxon>Rhabditida</taxon>
        <taxon>Rhabditina</taxon>
        <taxon>Rhabditomorpha</taxon>
        <taxon>Rhabditoidea</taxon>
        <taxon>Rhabditidae</taxon>
        <taxon>Peloderinae</taxon>
        <taxon>Caenorhabditis</taxon>
    </lineage>
</organism>
<gene>
    <name evidence="3" type="ORF">CAMP_LOCUS2337</name>
</gene>
<keyword evidence="2" id="KW-0694">RNA-binding</keyword>
<dbReference type="Pfam" id="PF01652">
    <property type="entry name" value="IF4E"/>
    <property type="match status" value="1"/>
</dbReference>
<comment type="similarity">
    <text evidence="2">Belongs to the eukaryotic initiation factor 4E family.</text>
</comment>
<evidence type="ECO:0000256" key="1">
    <source>
        <dbReference type="ARBA" id="ARBA00032656"/>
    </source>
</evidence>